<protein>
    <submittedName>
        <fullName evidence="1">Uncharacterized protein</fullName>
    </submittedName>
</protein>
<sequence>MNFTLKSLINQSNPNYLAFIVYHDSTKQYIENALLNYPPLPFNIRFVSSSEYEKTVINTLNGYKYFYELHLYSDDAYHKNYIDFLYRYRPSLQTKVLICQNGYIYDSARNELAEYFNFSSSFNCLIYRVKDYLKGMRHNIFQPSETGIWTGAIKLPHEIIEDRFYINHIHKVNSAFFLEDEKKENPVQKYWVDKDGKPLNYIGKKITNEKEKQRILQEFLGINYRINTSWL</sequence>
<dbReference type="EMBL" id="JAUSTU010000010">
    <property type="protein sequence ID" value="MDQ0156164.1"/>
    <property type="molecule type" value="Genomic_DNA"/>
</dbReference>
<reference evidence="1 2" key="1">
    <citation type="submission" date="2023-07" db="EMBL/GenBank/DDBJ databases">
        <title>Genomic Encyclopedia of Type Strains, Phase IV (KMG-IV): sequencing the most valuable type-strain genomes for metagenomic binning, comparative biology and taxonomic classification.</title>
        <authorList>
            <person name="Goeker M."/>
        </authorList>
    </citation>
    <scope>NUCLEOTIDE SEQUENCE [LARGE SCALE GENOMIC DNA]</scope>
    <source>
        <strain evidence="1 2">DSM 23948</strain>
    </source>
</reference>
<comment type="caution">
    <text evidence="1">The sequence shown here is derived from an EMBL/GenBank/DDBJ whole genome shotgun (WGS) entry which is preliminary data.</text>
</comment>
<proteinExistence type="predicted"/>
<dbReference type="RefSeq" id="WP_307150684.1">
    <property type="nucleotide sequence ID" value="NZ_JAUSTU010000010.1"/>
</dbReference>
<name>A0ABT9V5E9_9BACL</name>
<evidence type="ECO:0000313" key="2">
    <source>
        <dbReference type="Proteomes" id="UP001231362"/>
    </source>
</evidence>
<organism evidence="1 2">
    <name type="scientific">Anoxybacillus andreesenii</name>
    <dbReference type="NCBI Taxonomy" id="1325932"/>
    <lineage>
        <taxon>Bacteria</taxon>
        <taxon>Bacillati</taxon>
        <taxon>Bacillota</taxon>
        <taxon>Bacilli</taxon>
        <taxon>Bacillales</taxon>
        <taxon>Anoxybacillaceae</taxon>
        <taxon>Anoxybacillus</taxon>
    </lineage>
</organism>
<accession>A0ABT9V5E9</accession>
<keyword evidence="2" id="KW-1185">Reference proteome</keyword>
<dbReference type="Proteomes" id="UP001231362">
    <property type="component" value="Unassembled WGS sequence"/>
</dbReference>
<evidence type="ECO:0000313" key="1">
    <source>
        <dbReference type="EMBL" id="MDQ0156164.1"/>
    </source>
</evidence>
<gene>
    <name evidence="1" type="ORF">J2S07_002482</name>
</gene>